<evidence type="ECO:0000313" key="16">
    <source>
        <dbReference type="EMBL" id="MXO64510.1"/>
    </source>
</evidence>
<dbReference type="PANTHER" id="PTHR32552:SF81">
    <property type="entry name" value="TONB-DEPENDENT OUTER MEMBRANE RECEPTOR"/>
    <property type="match status" value="1"/>
</dbReference>
<evidence type="ECO:0000256" key="1">
    <source>
        <dbReference type="ARBA" id="ARBA00004571"/>
    </source>
</evidence>
<dbReference type="GO" id="GO:0006826">
    <property type="term" value="P:iron ion transport"/>
    <property type="evidence" value="ECO:0007669"/>
    <property type="project" value="UniProtKB-KW"/>
</dbReference>
<keyword evidence="13" id="KW-0732">Signal</keyword>
<dbReference type="Pfam" id="PF00593">
    <property type="entry name" value="TonB_dep_Rec_b-barrel"/>
    <property type="match status" value="1"/>
</dbReference>
<dbReference type="GO" id="GO:0009279">
    <property type="term" value="C:cell outer membrane"/>
    <property type="evidence" value="ECO:0007669"/>
    <property type="project" value="UniProtKB-SubCell"/>
</dbReference>
<dbReference type="Pfam" id="PF07715">
    <property type="entry name" value="Plug"/>
    <property type="match status" value="1"/>
</dbReference>
<keyword evidence="4" id="KW-0410">Iron transport</keyword>
<evidence type="ECO:0000256" key="3">
    <source>
        <dbReference type="ARBA" id="ARBA00022452"/>
    </source>
</evidence>
<dbReference type="InterPro" id="IPR039426">
    <property type="entry name" value="TonB-dep_rcpt-like"/>
</dbReference>
<keyword evidence="17" id="KW-1185">Reference proteome</keyword>
<evidence type="ECO:0000256" key="7">
    <source>
        <dbReference type="ARBA" id="ARBA00023065"/>
    </source>
</evidence>
<keyword evidence="3 11" id="KW-1134">Transmembrane beta strand</keyword>
<dbReference type="OrthoDB" id="9760333at2"/>
<dbReference type="AlphaFoldDB" id="A0A6I4T3E5"/>
<evidence type="ECO:0000256" key="5">
    <source>
        <dbReference type="ARBA" id="ARBA00022692"/>
    </source>
</evidence>
<comment type="similarity">
    <text evidence="11 12">Belongs to the TonB-dependent receptor family.</text>
</comment>
<sequence>MEVRLVYLARFGLAAGISAIALTATAASAQQQSDSEGANAGSDMDNIILVTGQKRTQDILSVPTAISAIDETQLDAAQVTDFSDLTRLSPSVTVTDGGNSASSTVSMRGIGTFGFSTSIEPSVSVVVDDVALLQQSQAFGPLSDVARIEVLRGPQDSLFGKNASAGVINIVTKGPTSTFSGYVEGTVTDDDQQKVVAMLSGPLTPDLGFRLNGYYSDRDGYITNLETDEKVNAEESYGVSGKLTYSSGIMDLALTGNFSKTNSNGSQQTYYYLAPGVLQNGQPIDTTGVDVGLGNDKVRLSDPKIADSRQYVLAAKADFDLGFASLTSVTSYQYWHLNTGNDLDFSAAPTLYQSGPYKATQFAQELRLTSPATGVFDYLVGLYYANGDTDRTFTRETAPYLSFLRRNWDSTASTETLAAFAQLGYDLSPSTSLTLGGRINHEKVGVYFSDNLSTPPAVYEGNASDTALTGKASLQHYVADDVMVYASVASGYKGQAYDIVSGFDQTSIDNLVKPEHSVSYETGVKGRFWDNRASFSITGFWTDYRDFQAQGVDSTAGVPQFVLKNVGKLRTRGIEFEGSVRPVQGLDLFGSAAYVDATITSYPDAACYPFQTEAEGCMTIPGSTSQIQDLSGGDLANSPEFKFNVGGSYEVPVTNSANVFFTANYSWQDDVNFSLSQDPETIQPAYGIANASFGLREAENRNWELSVFVNNLFDTTYASSITNFSTNGYSDVAVVQTLARDYRRYAGIRLRIGFGANN</sequence>
<keyword evidence="7" id="KW-0406">Ion transport</keyword>
<keyword evidence="6" id="KW-0408">Iron</keyword>
<dbReference type="CDD" id="cd01347">
    <property type="entry name" value="ligand_gated_channel"/>
    <property type="match status" value="1"/>
</dbReference>
<dbReference type="Gene3D" id="2.40.170.20">
    <property type="entry name" value="TonB-dependent receptor, beta-barrel domain"/>
    <property type="match status" value="1"/>
</dbReference>
<evidence type="ECO:0000256" key="8">
    <source>
        <dbReference type="ARBA" id="ARBA00023077"/>
    </source>
</evidence>
<evidence type="ECO:0000259" key="15">
    <source>
        <dbReference type="Pfam" id="PF07715"/>
    </source>
</evidence>
<feature type="domain" description="TonB-dependent receptor-like beta-barrel" evidence="14">
    <location>
        <begin position="269"/>
        <end position="712"/>
    </location>
</feature>
<accession>A0A6I4T3E5</accession>
<evidence type="ECO:0000256" key="13">
    <source>
        <dbReference type="SAM" id="SignalP"/>
    </source>
</evidence>
<dbReference type="PANTHER" id="PTHR32552">
    <property type="entry name" value="FERRICHROME IRON RECEPTOR-RELATED"/>
    <property type="match status" value="1"/>
</dbReference>
<name>A0A6I4T3E5_9SPHN</name>
<evidence type="ECO:0000256" key="10">
    <source>
        <dbReference type="ARBA" id="ARBA00023237"/>
    </source>
</evidence>
<evidence type="ECO:0000256" key="6">
    <source>
        <dbReference type="ARBA" id="ARBA00023004"/>
    </source>
</evidence>
<gene>
    <name evidence="16" type="ORF">GRI91_01890</name>
</gene>
<dbReference type="Proteomes" id="UP000438476">
    <property type="component" value="Unassembled WGS sequence"/>
</dbReference>
<comment type="caution">
    <text evidence="16">The sequence shown here is derived from an EMBL/GenBank/DDBJ whole genome shotgun (WGS) entry which is preliminary data.</text>
</comment>
<evidence type="ECO:0000259" key="14">
    <source>
        <dbReference type="Pfam" id="PF00593"/>
    </source>
</evidence>
<evidence type="ECO:0000256" key="2">
    <source>
        <dbReference type="ARBA" id="ARBA00022448"/>
    </source>
</evidence>
<keyword evidence="5 11" id="KW-0812">Transmembrane</keyword>
<evidence type="ECO:0000256" key="12">
    <source>
        <dbReference type="RuleBase" id="RU003357"/>
    </source>
</evidence>
<feature type="chain" id="PRO_5026347037" evidence="13">
    <location>
        <begin position="30"/>
        <end position="758"/>
    </location>
</feature>
<protein>
    <submittedName>
        <fullName evidence="16">TonB-dependent receptor</fullName>
    </submittedName>
</protein>
<feature type="signal peptide" evidence="13">
    <location>
        <begin position="1"/>
        <end position="29"/>
    </location>
</feature>
<proteinExistence type="inferred from homology"/>
<reference evidence="16 17" key="1">
    <citation type="submission" date="2019-12" db="EMBL/GenBank/DDBJ databases">
        <title>Genomic-based taxomic classification of the family Erythrobacteraceae.</title>
        <authorList>
            <person name="Xu L."/>
        </authorList>
    </citation>
    <scope>NUCLEOTIDE SEQUENCE [LARGE SCALE GENOMIC DNA]</scope>
    <source>
        <strain evidence="16 17">LMG 29518</strain>
    </source>
</reference>
<keyword evidence="10 11" id="KW-0998">Cell outer membrane</keyword>
<evidence type="ECO:0000313" key="17">
    <source>
        <dbReference type="Proteomes" id="UP000438476"/>
    </source>
</evidence>
<evidence type="ECO:0000256" key="11">
    <source>
        <dbReference type="PROSITE-ProRule" id="PRU01360"/>
    </source>
</evidence>
<keyword evidence="16" id="KW-0675">Receptor</keyword>
<dbReference type="InterPro" id="IPR036942">
    <property type="entry name" value="Beta-barrel_TonB_sf"/>
</dbReference>
<evidence type="ECO:0000256" key="9">
    <source>
        <dbReference type="ARBA" id="ARBA00023136"/>
    </source>
</evidence>
<keyword evidence="9 11" id="KW-0472">Membrane</keyword>
<evidence type="ECO:0000256" key="4">
    <source>
        <dbReference type="ARBA" id="ARBA00022496"/>
    </source>
</evidence>
<dbReference type="EMBL" id="WTYT01000001">
    <property type="protein sequence ID" value="MXO64510.1"/>
    <property type="molecule type" value="Genomic_DNA"/>
</dbReference>
<organism evidence="16 17">
    <name type="scientific">Altericroceibacterium endophyticum</name>
    <dbReference type="NCBI Taxonomy" id="1808508"/>
    <lineage>
        <taxon>Bacteria</taxon>
        <taxon>Pseudomonadati</taxon>
        <taxon>Pseudomonadota</taxon>
        <taxon>Alphaproteobacteria</taxon>
        <taxon>Sphingomonadales</taxon>
        <taxon>Erythrobacteraceae</taxon>
        <taxon>Altericroceibacterium</taxon>
    </lineage>
</organism>
<dbReference type="InterPro" id="IPR012910">
    <property type="entry name" value="Plug_dom"/>
</dbReference>
<feature type="domain" description="TonB-dependent receptor plug" evidence="15">
    <location>
        <begin position="60"/>
        <end position="167"/>
    </location>
</feature>
<dbReference type="PROSITE" id="PS52016">
    <property type="entry name" value="TONB_DEPENDENT_REC_3"/>
    <property type="match status" value="1"/>
</dbReference>
<keyword evidence="8 12" id="KW-0798">TonB box</keyword>
<dbReference type="SUPFAM" id="SSF56935">
    <property type="entry name" value="Porins"/>
    <property type="match status" value="1"/>
</dbReference>
<keyword evidence="2 11" id="KW-0813">Transport</keyword>
<dbReference type="InterPro" id="IPR000531">
    <property type="entry name" value="Beta-barrel_TonB"/>
</dbReference>
<comment type="subcellular location">
    <subcellularLocation>
        <location evidence="1 11">Cell outer membrane</location>
        <topology evidence="1 11">Multi-pass membrane protein</topology>
    </subcellularLocation>
</comment>